<dbReference type="AlphaFoldDB" id="A0A917PR63"/>
<feature type="domain" description="DUF1468" evidence="2">
    <location>
        <begin position="10"/>
        <end position="155"/>
    </location>
</feature>
<protein>
    <recommendedName>
        <fullName evidence="2">DUF1468 domain-containing protein</fullName>
    </recommendedName>
</protein>
<dbReference type="EMBL" id="BMPO01000002">
    <property type="protein sequence ID" value="GGJ88131.1"/>
    <property type="molecule type" value="Genomic_DNA"/>
</dbReference>
<dbReference type="InterPro" id="IPR009936">
    <property type="entry name" value="DUF1468"/>
</dbReference>
<reference evidence="3" key="2">
    <citation type="submission" date="2020-09" db="EMBL/GenBank/DDBJ databases">
        <authorList>
            <person name="Sun Q."/>
            <person name="Ohkuma M."/>
        </authorList>
    </citation>
    <scope>NUCLEOTIDE SEQUENCE</scope>
    <source>
        <strain evidence="3">JCM 30078</strain>
    </source>
</reference>
<keyword evidence="1" id="KW-0472">Membrane</keyword>
<feature type="transmembrane region" description="Helical" evidence="1">
    <location>
        <begin position="9"/>
        <end position="27"/>
    </location>
</feature>
<evidence type="ECO:0000256" key="1">
    <source>
        <dbReference type="SAM" id="Phobius"/>
    </source>
</evidence>
<comment type="caution">
    <text evidence="3">The sequence shown here is derived from an EMBL/GenBank/DDBJ whole genome shotgun (WGS) entry which is preliminary data.</text>
</comment>
<sequence>MAANKKKELIIGAVMLAVGVVYLVLTARLPSHDGIDATFVPYLLATTLCVLGLLHLVTVFKAPQAVEGTSEEGEGAPETISVKTVIVTLALIAGYVALLQHVGFLIMTVVYLYLQFLVLTPVTQKANHIAYAAIAVATSVVIYFLFREAFDLLLPSGLLNF</sequence>
<keyword evidence="1" id="KW-0812">Transmembrane</keyword>
<proteinExistence type="predicted"/>
<reference evidence="3" key="1">
    <citation type="journal article" date="2014" name="Int. J. Syst. Evol. Microbiol.">
        <title>Complete genome sequence of Corynebacterium casei LMG S-19264T (=DSM 44701T), isolated from a smear-ripened cheese.</title>
        <authorList>
            <consortium name="US DOE Joint Genome Institute (JGI-PGF)"/>
            <person name="Walter F."/>
            <person name="Albersmeier A."/>
            <person name="Kalinowski J."/>
            <person name="Ruckert C."/>
        </authorList>
    </citation>
    <scope>NUCLEOTIDE SEQUENCE</scope>
    <source>
        <strain evidence="3">JCM 30078</strain>
    </source>
</reference>
<keyword evidence="1" id="KW-1133">Transmembrane helix</keyword>
<evidence type="ECO:0000313" key="4">
    <source>
        <dbReference type="Proteomes" id="UP000635983"/>
    </source>
</evidence>
<evidence type="ECO:0000313" key="3">
    <source>
        <dbReference type="EMBL" id="GGJ88131.1"/>
    </source>
</evidence>
<name>A0A917PR63_9PSED</name>
<accession>A0A917PR63</accession>
<dbReference type="RefSeq" id="WP_188982263.1">
    <property type="nucleotide sequence ID" value="NZ_BMPO01000002.1"/>
</dbReference>
<gene>
    <name evidence="3" type="ORF">GCM10009304_12330</name>
</gene>
<dbReference type="Pfam" id="PF07331">
    <property type="entry name" value="TctB"/>
    <property type="match status" value="1"/>
</dbReference>
<organism evidence="3 4">
    <name type="scientific">Pseudomonas matsuisoli</name>
    <dbReference type="NCBI Taxonomy" id="1515666"/>
    <lineage>
        <taxon>Bacteria</taxon>
        <taxon>Pseudomonadati</taxon>
        <taxon>Pseudomonadota</taxon>
        <taxon>Gammaproteobacteria</taxon>
        <taxon>Pseudomonadales</taxon>
        <taxon>Pseudomonadaceae</taxon>
        <taxon>Pseudomonas</taxon>
    </lineage>
</organism>
<evidence type="ECO:0000259" key="2">
    <source>
        <dbReference type="Pfam" id="PF07331"/>
    </source>
</evidence>
<dbReference type="Proteomes" id="UP000635983">
    <property type="component" value="Unassembled WGS sequence"/>
</dbReference>
<keyword evidence="4" id="KW-1185">Reference proteome</keyword>
<feature type="transmembrane region" description="Helical" evidence="1">
    <location>
        <begin position="129"/>
        <end position="146"/>
    </location>
</feature>
<feature type="transmembrane region" description="Helical" evidence="1">
    <location>
        <begin position="39"/>
        <end position="60"/>
    </location>
</feature>